<name>A0A1M6B5N5_9CLOT</name>
<dbReference type="PANTHER" id="PTHR39179:SF1">
    <property type="entry name" value="SPORE COAT PROTEIN I"/>
    <property type="match status" value="1"/>
</dbReference>
<dbReference type="Proteomes" id="UP000184080">
    <property type="component" value="Unassembled WGS sequence"/>
</dbReference>
<keyword evidence="1" id="KW-0167">Capsid protein</keyword>
<keyword evidence="1" id="KW-0946">Virion</keyword>
<gene>
    <name evidence="1" type="ORF">SAMN05444401_0640</name>
</gene>
<dbReference type="SUPFAM" id="SSF56112">
    <property type="entry name" value="Protein kinase-like (PK-like)"/>
    <property type="match status" value="1"/>
</dbReference>
<dbReference type="EMBL" id="FQZO01000001">
    <property type="protein sequence ID" value="SHI44079.1"/>
    <property type="molecule type" value="Genomic_DNA"/>
</dbReference>
<dbReference type="PANTHER" id="PTHR39179">
    <property type="entry name" value="SPORE COAT PROTEIN I"/>
    <property type="match status" value="1"/>
</dbReference>
<dbReference type="InterPro" id="IPR011009">
    <property type="entry name" value="Kinase-like_dom_sf"/>
</dbReference>
<dbReference type="OrthoDB" id="9771902at2"/>
<dbReference type="InterPro" id="IPR047175">
    <property type="entry name" value="CotS-like"/>
</dbReference>
<organism evidence="1 2">
    <name type="scientific">Clostridium amylolyticum</name>
    <dbReference type="NCBI Taxonomy" id="1121298"/>
    <lineage>
        <taxon>Bacteria</taxon>
        <taxon>Bacillati</taxon>
        <taxon>Bacillota</taxon>
        <taxon>Clostridia</taxon>
        <taxon>Eubacteriales</taxon>
        <taxon>Clostridiaceae</taxon>
        <taxon>Clostridium</taxon>
    </lineage>
</organism>
<dbReference type="AlphaFoldDB" id="A0A1M6B5N5"/>
<dbReference type="InterPro" id="IPR014255">
    <property type="entry name" value="Spore_coat_CotS"/>
</dbReference>
<evidence type="ECO:0000313" key="1">
    <source>
        <dbReference type="EMBL" id="SHI44079.1"/>
    </source>
</evidence>
<dbReference type="Pfam" id="PF01633">
    <property type="entry name" value="Choline_kinase"/>
    <property type="match status" value="1"/>
</dbReference>
<reference evidence="1 2" key="1">
    <citation type="submission" date="2016-11" db="EMBL/GenBank/DDBJ databases">
        <authorList>
            <person name="Jaros S."/>
            <person name="Januszkiewicz K."/>
            <person name="Wedrychowicz H."/>
        </authorList>
    </citation>
    <scope>NUCLEOTIDE SEQUENCE [LARGE SCALE GENOMIC DNA]</scope>
    <source>
        <strain evidence="1 2">DSM 21864</strain>
    </source>
</reference>
<dbReference type="STRING" id="1121298.SAMN05444401_0640"/>
<dbReference type="RefSeq" id="WP_073003757.1">
    <property type="nucleotide sequence ID" value="NZ_FQZO01000001.1"/>
</dbReference>
<evidence type="ECO:0000313" key="2">
    <source>
        <dbReference type="Proteomes" id="UP000184080"/>
    </source>
</evidence>
<proteinExistence type="predicted"/>
<accession>A0A1M6B5N5</accession>
<protein>
    <submittedName>
        <fullName evidence="1">Spore coat protein, CotS family</fullName>
    </submittedName>
</protein>
<keyword evidence="2" id="KW-1185">Reference proteome</keyword>
<sequence length="347" mass="41355">MDGKYPDKRILCSYDLDIKLFHEFNLEVLDLIPLRSVFVLNTDKGKKILKKIDYPISRLNFILKALEYISFKFNRVITFEKSIKGENHVIWGDCVYIVLNVLNGRECEISNPVDVIISSQGLRELHEASYGIQEFFMKDDKEIDYNEELGRFPIVLRDSLELLKNIKSQVTSYKYKNSIDSIFLNEVDCFTKEIEECISMIENSNYERLCEDKRLIALCHNDLAHHNILIEEEKAFFLDFDYASIDLRIKDLSNFIEKSIKGFDYDIEIAKNIIKNYTLNQKMSKDEYEIMYIMLKFPHDFVSICKNYYLKQKDWEEKVFLERFIKKASYKNDKKLFLKDYKNNFLK</sequence>
<dbReference type="Gene3D" id="3.90.1200.10">
    <property type="match status" value="1"/>
</dbReference>
<dbReference type="GO" id="GO:0042601">
    <property type="term" value="C:endospore-forming forespore"/>
    <property type="evidence" value="ECO:0007669"/>
    <property type="project" value="TreeGrafter"/>
</dbReference>
<dbReference type="NCBIfam" id="TIGR02906">
    <property type="entry name" value="spore_CotS"/>
    <property type="match status" value="1"/>
</dbReference>
<dbReference type="Gene3D" id="3.30.200.20">
    <property type="entry name" value="Phosphorylase Kinase, domain 1"/>
    <property type="match status" value="1"/>
</dbReference>